<keyword evidence="3 7" id="KW-1133">Transmembrane helix</keyword>
<accession>A0A6A7A8U4</accession>
<feature type="transmembrane region" description="Helical" evidence="7">
    <location>
        <begin position="31"/>
        <end position="51"/>
    </location>
</feature>
<evidence type="ECO:0000256" key="2">
    <source>
        <dbReference type="ARBA" id="ARBA00022692"/>
    </source>
</evidence>
<dbReference type="AlphaFoldDB" id="A0A6A7A8U4"/>
<evidence type="ECO:0000313" key="9">
    <source>
        <dbReference type="EMBL" id="KAF2829692.1"/>
    </source>
</evidence>
<keyword evidence="2 7" id="KW-0812">Transmembrane</keyword>
<evidence type="ECO:0000256" key="3">
    <source>
        <dbReference type="ARBA" id="ARBA00022989"/>
    </source>
</evidence>
<evidence type="ECO:0000256" key="6">
    <source>
        <dbReference type="SAM" id="MobiDB-lite"/>
    </source>
</evidence>
<dbReference type="InterPro" id="IPR049326">
    <property type="entry name" value="Rhodopsin_dom_fungi"/>
</dbReference>
<feature type="region of interest" description="Disordered" evidence="6">
    <location>
        <begin position="105"/>
        <end position="130"/>
    </location>
</feature>
<protein>
    <recommendedName>
        <fullName evidence="8">Rhodopsin domain-containing protein</fullName>
    </recommendedName>
</protein>
<keyword evidence="4 7" id="KW-0472">Membrane</keyword>
<evidence type="ECO:0000256" key="7">
    <source>
        <dbReference type="SAM" id="Phobius"/>
    </source>
</evidence>
<evidence type="ECO:0000313" key="10">
    <source>
        <dbReference type="Proteomes" id="UP000799424"/>
    </source>
</evidence>
<evidence type="ECO:0000256" key="4">
    <source>
        <dbReference type="ARBA" id="ARBA00023136"/>
    </source>
</evidence>
<dbReference type="EMBL" id="MU006220">
    <property type="protein sequence ID" value="KAF2829692.1"/>
    <property type="molecule type" value="Genomic_DNA"/>
</dbReference>
<dbReference type="InterPro" id="IPR052337">
    <property type="entry name" value="SAT4-like"/>
</dbReference>
<feature type="transmembrane region" description="Helical" evidence="7">
    <location>
        <begin position="71"/>
        <end position="94"/>
    </location>
</feature>
<dbReference type="Pfam" id="PF20684">
    <property type="entry name" value="Fung_rhodopsin"/>
    <property type="match status" value="1"/>
</dbReference>
<dbReference type="OrthoDB" id="5401779at2759"/>
<keyword evidence="10" id="KW-1185">Reference proteome</keyword>
<evidence type="ECO:0000256" key="1">
    <source>
        <dbReference type="ARBA" id="ARBA00004141"/>
    </source>
</evidence>
<dbReference type="PANTHER" id="PTHR33048:SF92">
    <property type="entry name" value="INTEGRAL MEMBRANE PROTEIN"/>
    <property type="match status" value="1"/>
</dbReference>
<feature type="compositionally biased region" description="Polar residues" evidence="6">
    <location>
        <begin position="108"/>
        <end position="128"/>
    </location>
</feature>
<comment type="similarity">
    <text evidence="5">Belongs to the SAT4 family.</text>
</comment>
<sequence>MAALGVLLDGLTWMLPHRVVWKLQLRHSHKIAISAIFAIGLLNIVIGGLRLSALTEVAYGGDVTYGIGTTLMWSMAQMSTGIIVACCPHLRPLFEKILPSRLTRVPTRKSTSPPHQSRPQTPQQTNPGDFQEAPAHILLQPRQNSITVTTRIEVSTGSLSPNTPAASHDGHLEPWSPTFDIEAGPADGIPSTSCCVGCLRRGSCC</sequence>
<comment type="subcellular location">
    <subcellularLocation>
        <location evidence="1">Membrane</location>
        <topology evidence="1">Multi-pass membrane protein</topology>
    </subcellularLocation>
</comment>
<evidence type="ECO:0000259" key="8">
    <source>
        <dbReference type="Pfam" id="PF20684"/>
    </source>
</evidence>
<reference evidence="9" key="1">
    <citation type="journal article" date="2020" name="Stud. Mycol.">
        <title>101 Dothideomycetes genomes: a test case for predicting lifestyles and emergence of pathogens.</title>
        <authorList>
            <person name="Haridas S."/>
            <person name="Albert R."/>
            <person name="Binder M."/>
            <person name="Bloem J."/>
            <person name="Labutti K."/>
            <person name="Salamov A."/>
            <person name="Andreopoulos B."/>
            <person name="Baker S."/>
            <person name="Barry K."/>
            <person name="Bills G."/>
            <person name="Bluhm B."/>
            <person name="Cannon C."/>
            <person name="Castanera R."/>
            <person name="Culley D."/>
            <person name="Daum C."/>
            <person name="Ezra D."/>
            <person name="Gonzalez J."/>
            <person name="Henrissat B."/>
            <person name="Kuo A."/>
            <person name="Liang C."/>
            <person name="Lipzen A."/>
            <person name="Lutzoni F."/>
            <person name="Magnuson J."/>
            <person name="Mondo S."/>
            <person name="Nolan M."/>
            <person name="Ohm R."/>
            <person name="Pangilinan J."/>
            <person name="Park H.-J."/>
            <person name="Ramirez L."/>
            <person name="Alfaro M."/>
            <person name="Sun H."/>
            <person name="Tritt A."/>
            <person name="Yoshinaga Y."/>
            <person name="Zwiers L.-H."/>
            <person name="Turgeon B."/>
            <person name="Goodwin S."/>
            <person name="Spatafora J."/>
            <person name="Crous P."/>
            <person name="Grigoriev I."/>
        </authorList>
    </citation>
    <scope>NUCLEOTIDE SEQUENCE</scope>
    <source>
        <strain evidence="9">CBS 113818</strain>
    </source>
</reference>
<dbReference type="PANTHER" id="PTHR33048">
    <property type="entry name" value="PTH11-LIKE INTEGRAL MEMBRANE PROTEIN (AFU_ORTHOLOGUE AFUA_5G11245)"/>
    <property type="match status" value="1"/>
</dbReference>
<feature type="domain" description="Rhodopsin" evidence="8">
    <location>
        <begin position="2"/>
        <end position="96"/>
    </location>
</feature>
<dbReference type="Proteomes" id="UP000799424">
    <property type="component" value="Unassembled WGS sequence"/>
</dbReference>
<feature type="region of interest" description="Disordered" evidence="6">
    <location>
        <begin position="156"/>
        <end position="175"/>
    </location>
</feature>
<gene>
    <name evidence="9" type="ORF">CC86DRAFT_285144</name>
</gene>
<organism evidence="9 10">
    <name type="scientific">Ophiobolus disseminans</name>
    <dbReference type="NCBI Taxonomy" id="1469910"/>
    <lineage>
        <taxon>Eukaryota</taxon>
        <taxon>Fungi</taxon>
        <taxon>Dikarya</taxon>
        <taxon>Ascomycota</taxon>
        <taxon>Pezizomycotina</taxon>
        <taxon>Dothideomycetes</taxon>
        <taxon>Pleosporomycetidae</taxon>
        <taxon>Pleosporales</taxon>
        <taxon>Pleosporineae</taxon>
        <taxon>Phaeosphaeriaceae</taxon>
        <taxon>Ophiobolus</taxon>
    </lineage>
</organism>
<dbReference type="GO" id="GO:0016020">
    <property type="term" value="C:membrane"/>
    <property type="evidence" value="ECO:0007669"/>
    <property type="project" value="UniProtKB-SubCell"/>
</dbReference>
<name>A0A6A7A8U4_9PLEO</name>
<proteinExistence type="inferred from homology"/>
<evidence type="ECO:0000256" key="5">
    <source>
        <dbReference type="ARBA" id="ARBA00038359"/>
    </source>
</evidence>
<feature type="compositionally biased region" description="Polar residues" evidence="6">
    <location>
        <begin position="156"/>
        <end position="165"/>
    </location>
</feature>